<evidence type="ECO:0000313" key="5">
    <source>
        <dbReference type="EMBL" id="KAJ7012717.1"/>
    </source>
</evidence>
<evidence type="ECO:0000256" key="2">
    <source>
        <dbReference type="ARBA" id="ARBA00023242"/>
    </source>
</evidence>
<evidence type="ECO:0000256" key="1">
    <source>
        <dbReference type="ARBA" id="ARBA00004123"/>
    </source>
</evidence>
<feature type="domain" description="Chromodomain-helicase-DNA-binding protein 1-like C-terminal" evidence="4">
    <location>
        <begin position="28"/>
        <end position="133"/>
    </location>
</feature>
<dbReference type="Proteomes" id="UP001164929">
    <property type="component" value="Chromosome 1"/>
</dbReference>
<comment type="subcellular location">
    <subcellularLocation>
        <location evidence="1">Nucleus</location>
    </subcellularLocation>
</comment>
<name>A0AAD6RR77_9ROSI</name>
<feature type="region of interest" description="Disordered" evidence="3">
    <location>
        <begin position="1"/>
        <end position="26"/>
    </location>
</feature>
<dbReference type="InterPro" id="IPR025260">
    <property type="entry name" value="CHD1-like_C"/>
</dbReference>
<comment type="caution">
    <text evidence="5">The sequence shown here is derived from an EMBL/GenBank/DDBJ whole genome shotgun (WGS) entry which is preliminary data.</text>
</comment>
<accession>A0AAD6RR77</accession>
<organism evidence="5 6">
    <name type="scientific">Populus alba x Populus x berolinensis</name>
    <dbReference type="NCBI Taxonomy" id="444605"/>
    <lineage>
        <taxon>Eukaryota</taxon>
        <taxon>Viridiplantae</taxon>
        <taxon>Streptophyta</taxon>
        <taxon>Embryophyta</taxon>
        <taxon>Tracheophyta</taxon>
        <taxon>Spermatophyta</taxon>
        <taxon>Magnoliopsida</taxon>
        <taxon>eudicotyledons</taxon>
        <taxon>Gunneridae</taxon>
        <taxon>Pentapetalae</taxon>
        <taxon>rosids</taxon>
        <taxon>fabids</taxon>
        <taxon>Malpighiales</taxon>
        <taxon>Salicaceae</taxon>
        <taxon>Saliceae</taxon>
        <taxon>Populus</taxon>
    </lineage>
</organism>
<evidence type="ECO:0000256" key="3">
    <source>
        <dbReference type="SAM" id="MobiDB-lite"/>
    </source>
</evidence>
<dbReference type="Pfam" id="PF13907">
    <property type="entry name" value="CHD1-like_C"/>
    <property type="match status" value="1"/>
</dbReference>
<feature type="compositionally biased region" description="Basic and acidic residues" evidence="3">
    <location>
        <begin position="15"/>
        <end position="25"/>
    </location>
</feature>
<evidence type="ECO:0000313" key="6">
    <source>
        <dbReference type="Proteomes" id="UP001164929"/>
    </source>
</evidence>
<evidence type="ECO:0000259" key="4">
    <source>
        <dbReference type="SMART" id="SM01176"/>
    </source>
</evidence>
<dbReference type="GO" id="GO:0005634">
    <property type="term" value="C:nucleus"/>
    <property type="evidence" value="ECO:0007669"/>
    <property type="project" value="UniProtKB-SubCell"/>
</dbReference>
<dbReference type="EMBL" id="JAQIZT010000001">
    <property type="protein sequence ID" value="KAJ7012717.1"/>
    <property type="molecule type" value="Genomic_DNA"/>
</dbReference>
<proteinExistence type="predicted"/>
<reference evidence="5 6" key="1">
    <citation type="journal article" date="2023" name="Mol. Ecol. Resour.">
        <title>Chromosome-level genome assembly of a triploid poplar Populus alba 'Berolinensis'.</title>
        <authorList>
            <person name="Chen S."/>
            <person name="Yu Y."/>
            <person name="Wang X."/>
            <person name="Wang S."/>
            <person name="Zhang T."/>
            <person name="Zhou Y."/>
            <person name="He R."/>
            <person name="Meng N."/>
            <person name="Wang Y."/>
            <person name="Liu W."/>
            <person name="Liu Z."/>
            <person name="Liu J."/>
            <person name="Guo Q."/>
            <person name="Huang H."/>
            <person name="Sederoff R.R."/>
            <person name="Wang G."/>
            <person name="Qu G."/>
            <person name="Chen S."/>
        </authorList>
    </citation>
    <scope>NUCLEOTIDE SEQUENCE [LARGE SCALE GENOMIC DNA]</scope>
    <source>
        <strain evidence="5">SC-2020</strain>
    </source>
</reference>
<protein>
    <submittedName>
        <fullName evidence="5">Chromodomain-helicase-DNA-binding protein 1-like</fullName>
    </submittedName>
</protein>
<gene>
    <name evidence="5" type="ORF">NC653_002687</name>
</gene>
<dbReference type="AlphaFoldDB" id="A0AAD6RR77"/>
<sequence length="158" mass="18851">MVSVQTNKNRPQRPQRVEQLAKEEGEMSDNEELCEQFKEVKWMEWCEEVMFDEIKTLKRLNKLQTTSADLPKEKVLSKIRNYLQLIGRRIDQIVYEYEAELYKQDRMTMRLWKYVSTFSNLSGERLRQIYSKLKQEQEEDAGVGPSHGGPMVLHIRFC</sequence>
<dbReference type="SMART" id="SM01176">
    <property type="entry name" value="DUF4208"/>
    <property type="match status" value="1"/>
</dbReference>
<keyword evidence="6" id="KW-1185">Reference proteome</keyword>
<keyword evidence="2" id="KW-0539">Nucleus</keyword>